<proteinExistence type="predicted"/>
<name>A0A939J648_9HYPH</name>
<sequence length="299" mass="33400">MSTGRWRHLQGWHPVDAFSGRPRWRGPARQVLPCTVLCLLVGCGDCLAENAEGMSPETAFEACVPEASPRIEVEGPDDDGVYREAAGTRFHPVELHWPGSDWTGRVRPGEGPARFEAVPLGPDDRWGRVPSWIVRLEGGKTRLLQTVLLEEGLAIYAPEYASGDCAELLREAEQAARFGRRGVWKNRDVRQVFSTAAPDRLARMTGNYVIARGRVVSLGKSGSTRYLNFGKYWKTDFTATLKTSDEERFDEALSRTGWRIGDLAGKQVELRGVLQEWDGPHILLRHPEQLSVLEPSVPR</sequence>
<dbReference type="Proteomes" id="UP000664096">
    <property type="component" value="Unassembled WGS sequence"/>
</dbReference>
<organism evidence="1 2">
    <name type="scientific">Roseibium aggregatum</name>
    <dbReference type="NCBI Taxonomy" id="187304"/>
    <lineage>
        <taxon>Bacteria</taxon>
        <taxon>Pseudomonadati</taxon>
        <taxon>Pseudomonadota</taxon>
        <taxon>Alphaproteobacteria</taxon>
        <taxon>Hyphomicrobiales</taxon>
        <taxon>Stappiaceae</taxon>
        <taxon>Roseibium</taxon>
    </lineage>
</organism>
<evidence type="ECO:0000313" key="1">
    <source>
        <dbReference type="EMBL" id="MBN9673347.1"/>
    </source>
</evidence>
<protein>
    <recommendedName>
        <fullName evidence="3">Thermonuclease family protein</fullName>
    </recommendedName>
</protein>
<dbReference type="InterPro" id="IPR035437">
    <property type="entry name" value="SNase_OB-fold_sf"/>
</dbReference>
<dbReference type="EMBL" id="JAEKJZ010000006">
    <property type="protein sequence ID" value="MBN9673347.1"/>
    <property type="molecule type" value="Genomic_DNA"/>
</dbReference>
<reference evidence="1" key="1">
    <citation type="submission" date="2020-12" db="EMBL/GenBank/DDBJ databases">
        <title>Oil enriched cultivation method for isolating marine PHA-producing bacteria.</title>
        <authorList>
            <person name="Zheng W."/>
            <person name="Yu S."/>
            <person name="Huang Y."/>
        </authorList>
    </citation>
    <scope>NUCLEOTIDE SEQUENCE</scope>
    <source>
        <strain evidence="1">SY-2-12</strain>
    </source>
</reference>
<accession>A0A939J648</accession>
<evidence type="ECO:0000313" key="2">
    <source>
        <dbReference type="Proteomes" id="UP000664096"/>
    </source>
</evidence>
<evidence type="ECO:0008006" key="3">
    <source>
        <dbReference type="Google" id="ProtNLM"/>
    </source>
</evidence>
<dbReference type="Gene3D" id="2.40.50.90">
    <property type="match status" value="1"/>
</dbReference>
<dbReference type="AlphaFoldDB" id="A0A939J648"/>
<dbReference type="RefSeq" id="WP_207143181.1">
    <property type="nucleotide sequence ID" value="NZ_JAEKJZ010000006.1"/>
</dbReference>
<dbReference type="SUPFAM" id="SSF50199">
    <property type="entry name" value="Staphylococcal nuclease"/>
    <property type="match status" value="1"/>
</dbReference>
<comment type="caution">
    <text evidence="1">The sequence shown here is derived from an EMBL/GenBank/DDBJ whole genome shotgun (WGS) entry which is preliminary data.</text>
</comment>
<gene>
    <name evidence="1" type="ORF">JF539_23515</name>
</gene>